<evidence type="ECO:0000313" key="5">
    <source>
        <dbReference type="Proteomes" id="UP000823775"/>
    </source>
</evidence>
<evidence type="ECO:0000256" key="1">
    <source>
        <dbReference type="ARBA" id="ARBA00022737"/>
    </source>
</evidence>
<dbReference type="Gene3D" id="1.25.40.10">
    <property type="entry name" value="Tetratricopeptide repeat domain"/>
    <property type="match status" value="5"/>
</dbReference>
<dbReference type="InterPro" id="IPR011990">
    <property type="entry name" value="TPR-like_helical_dom_sf"/>
</dbReference>
<feature type="repeat" description="PPR" evidence="2">
    <location>
        <begin position="227"/>
        <end position="261"/>
    </location>
</feature>
<proteinExistence type="predicted"/>
<feature type="repeat" description="PPR" evidence="2">
    <location>
        <begin position="391"/>
        <end position="425"/>
    </location>
</feature>
<accession>A0ABS8WSH0</accession>
<dbReference type="InterPro" id="IPR004316">
    <property type="entry name" value="SWEET_rpt"/>
</dbReference>
<dbReference type="Pfam" id="PF03083">
    <property type="entry name" value="MtN3_slv"/>
    <property type="match status" value="2"/>
</dbReference>
<feature type="transmembrane region" description="Helical" evidence="3">
    <location>
        <begin position="841"/>
        <end position="863"/>
    </location>
</feature>
<keyword evidence="3" id="KW-0812">Transmembrane</keyword>
<sequence length="924" mass="104434">MEQKLLQFLQICKTSKQLKETHLQIIVNGLMNSNFMVPKLTTFSSNLISLDYALHVFESLQNPSLVSYNTLIKCFIGKTLKYALYTYNHMRVSNITPNSFTFTFLLRCFESFEALEAGEVVHSQIVKLGFESSVFAKNTLMDFYAKCGGNLDSARKVFDEMSDRDVVSWNTMIGAYMIHGNQEYSLCLFEAMPERNLISWNSVIAGLLKSGNMELARSVFKRMPEKNDVSWNTMISGYVKLGHIETARAIFDEMPEKSIISWTAMVSGYATSGDLQSARKLFDRIPAKNVVSWNAMIAGYVNNHMFDEALSVFQHMLIDGNCKPNQTTLISVLSACSHLGSHEHGRWIDSFIRKNKLDLSVPLGNALIDTFAKCGDMENAKAVFLRMVQRCIITWTTMISGLAVNGHCRDALELYEKMCLEGVELDDVVFIAVLSACTHGGLLEEGKKVFYQMVNKFGIKPRIEHYGCMVDLLGRAGKFEEALSFIKSMHLEPNTVIWATLLSACKIYRNGELLESLSRRILEQEPNNPSYLTLIMNLSSSIGRWQDALNFRIATRDQGIVKIPGCSSIQIGNNVHEFLAKDTKHPKRKEIYRVLGCLNGHLKLCEAQPNLFESSLYAPCPRFSLLSHSEILKDLGLSEERVFKSSNPKLVTDPELRLDSWYKILILLNLQLEKSISSMRGIKILRTAFGILGDVFGLLLFMAPMITFRRIIRKRSTEQFSSMPYVITLLNCLLSVWYSLPFVSPDNLLVTIVSSIGVALEATYVLIFLIFSPKKEKAKICGYLFVVLSIFSCLTLVSMLVFHGNKRKLLCGFAFAISCIMMYGSPLSVMRLVIQSKSVEYMPFFLSLSVFICSTSWLIFALLGKDLFILVPNAAGTLLGAVQLILYAIYRDNRREIKKDEMNESVEMRTEEFQDKKLANIQNA</sequence>
<dbReference type="Proteomes" id="UP000823775">
    <property type="component" value="Unassembled WGS sequence"/>
</dbReference>
<dbReference type="Pfam" id="PF20431">
    <property type="entry name" value="E_motif"/>
    <property type="match status" value="1"/>
</dbReference>
<gene>
    <name evidence="4" type="ORF">HAX54_000953</name>
</gene>
<evidence type="ECO:0000256" key="2">
    <source>
        <dbReference type="PROSITE-ProRule" id="PRU00708"/>
    </source>
</evidence>
<comment type="caution">
    <text evidence="4">The sequence shown here is derived from an EMBL/GenBank/DDBJ whole genome shotgun (WGS) entry which is preliminary data.</text>
</comment>
<dbReference type="PROSITE" id="PS51375">
    <property type="entry name" value="PPR"/>
    <property type="match status" value="6"/>
</dbReference>
<feature type="transmembrane region" description="Helical" evidence="3">
    <location>
        <begin position="684"/>
        <end position="708"/>
    </location>
</feature>
<evidence type="ECO:0000313" key="4">
    <source>
        <dbReference type="EMBL" id="MCE3215128.1"/>
    </source>
</evidence>
<keyword evidence="3" id="KW-1133">Transmembrane helix</keyword>
<feature type="repeat" description="PPR" evidence="2">
    <location>
        <begin position="133"/>
        <end position="168"/>
    </location>
</feature>
<dbReference type="InterPro" id="IPR002885">
    <property type="entry name" value="PPR_rpt"/>
</dbReference>
<dbReference type="SUPFAM" id="SSF48452">
    <property type="entry name" value="TPR-like"/>
    <property type="match status" value="1"/>
</dbReference>
<reference evidence="4 5" key="1">
    <citation type="journal article" date="2021" name="BMC Genomics">
        <title>Datura genome reveals duplications of psychoactive alkaloid biosynthetic genes and high mutation rate following tissue culture.</title>
        <authorList>
            <person name="Rajewski A."/>
            <person name="Carter-House D."/>
            <person name="Stajich J."/>
            <person name="Litt A."/>
        </authorList>
    </citation>
    <scope>NUCLEOTIDE SEQUENCE [LARGE SCALE GENOMIC DNA]</scope>
    <source>
        <strain evidence="4">AR-01</strain>
    </source>
</reference>
<feature type="repeat" description="PPR" evidence="2">
    <location>
        <begin position="196"/>
        <end position="226"/>
    </location>
</feature>
<dbReference type="Gene3D" id="1.20.1280.290">
    <property type="match status" value="2"/>
</dbReference>
<dbReference type="InterPro" id="IPR046960">
    <property type="entry name" value="PPR_At4g14850-like_plant"/>
</dbReference>
<name>A0ABS8WSH0_DATST</name>
<protein>
    <submittedName>
        <fullName evidence="4">Uncharacterized protein</fullName>
    </submittedName>
</protein>
<organism evidence="4 5">
    <name type="scientific">Datura stramonium</name>
    <name type="common">Jimsonweed</name>
    <name type="synonym">Common thornapple</name>
    <dbReference type="NCBI Taxonomy" id="4076"/>
    <lineage>
        <taxon>Eukaryota</taxon>
        <taxon>Viridiplantae</taxon>
        <taxon>Streptophyta</taxon>
        <taxon>Embryophyta</taxon>
        <taxon>Tracheophyta</taxon>
        <taxon>Spermatophyta</taxon>
        <taxon>Magnoliopsida</taxon>
        <taxon>eudicotyledons</taxon>
        <taxon>Gunneridae</taxon>
        <taxon>Pentapetalae</taxon>
        <taxon>asterids</taxon>
        <taxon>lamiids</taxon>
        <taxon>Solanales</taxon>
        <taxon>Solanaceae</taxon>
        <taxon>Solanoideae</taxon>
        <taxon>Datureae</taxon>
        <taxon>Datura</taxon>
    </lineage>
</organism>
<dbReference type="NCBIfam" id="TIGR00756">
    <property type="entry name" value="PPR"/>
    <property type="match status" value="5"/>
</dbReference>
<feature type="transmembrane region" description="Helical" evidence="3">
    <location>
        <begin position="752"/>
        <end position="771"/>
    </location>
</feature>
<dbReference type="PANTHER" id="PTHR47926:SF531">
    <property type="entry name" value="TETRATRICOPEPTIDE REPEAT SUPERFAMILY PROTEIN"/>
    <property type="match status" value="1"/>
</dbReference>
<dbReference type="PANTHER" id="PTHR47926">
    <property type="entry name" value="PENTATRICOPEPTIDE REPEAT-CONTAINING PROTEIN"/>
    <property type="match status" value="1"/>
</dbReference>
<evidence type="ECO:0000256" key="3">
    <source>
        <dbReference type="SAM" id="Phobius"/>
    </source>
</evidence>
<feature type="transmembrane region" description="Helical" evidence="3">
    <location>
        <begin position="869"/>
        <end position="890"/>
    </location>
</feature>
<feature type="repeat" description="PPR" evidence="2">
    <location>
        <begin position="289"/>
        <end position="324"/>
    </location>
</feature>
<dbReference type="Pfam" id="PF13041">
    <property type="entry name" value="PPR_2"/>
    <property type="match status" value="3"/>
</dbReference>
<feature type="transmembrane region" description="Helical" evidence="3">
    <location>
        <begin position="809"/>
        <end position="829"/>
    </location>
</feature>
<keyword evidence="3" id="KW-0472">Membrane</keyword>
<feature type="repeat" description="PPR" evidence="2">
    <location>
        <begin position="426"/>
        <end position="461"/>
    </location>
</feature>
<dbReference type="InterPro" id="IPR046848">
    <property type="entry name" value="E_motif"/>
</dbReference>
<dbReference type="EMBL" id="JACEIK010010338">
    <property type="protein sequence ID" value="MCE3215128.1"/>
    <property type="molecule type" value="Genomic_DNA"/>
</dbReference>
<dbReference type="Pfam" id="PF01535">
    <property type="entry name" value="PPR"/>
    <property type="match status" value="5"/>
</dbReference>
<feature type="transmembrane region" description="Helical" evidence="3">
    <location>
        <begin position="720"/>
        <end position="740"/>
    </location>
</feature>
<keyword evidence="5" id="KW-1185">Reference proteome</keyword>
<feature type="transmembrane region" description="Helical" evidence="3">
    <location>
        <begin position="783"/>
        <end position="803"/>
    </location>
</feature>
<keyword evidence="1" id="KW-0677">Repeat</keyword>